<name>A0A7S2NLB0_9DINO</name>
<feature type="transmembrane region" description="Helical" evidence="2">
    <location>
        <begin position="459"/>
        <end position="485"/>
    </location>
</feature>
<proteinExistence type="predicted"/>
<protein>
    <submittedName>
        <fullName evidence="3">Uncharacterized protein</fullName>
    </submittedName>
</protein>
<keyword evidence="2" id="KW-0812">Transmembrane</keyword>
<evidence type="ECO:0000313" key="3">
    <source>
        <dbReference type="EMBL" id="CAD9547732.1"/>
    </source>
</evidence>
<organism evidence="3">
    <name type="scientific">Zooxanthella nutricula</name>
    <dbReference type="NCBI Taxonomy" id="1333877"/>
    <lineage>
        <taxon>Eukaryota</taxon>
        <taxon>Sar</taxon>
        <taxon>Alveolata</taxon>
        <taxon>Dinophyceae</taxon>
        <taxon>Peridiniales</taxon>
        <taxon>Peridiniales incertae sedis</taxon>
        <taxon>Zooxanthella</taxon>
    </lineage>
</organism>
<evidence type="ECO:0000256" key="1">
    <source>
        <dbReference type="SAM" id="MobiDB-lite"/>
    </source>
</evidence>
<keyword evidence="2" id="KW-0472">Membrane</keyword>
<evidence type="ECO:0000256" key="2">
    <source>
        <dbReference type="SAM" id="Phobius"/>
    </source>
</evidence>
<sequence>MCTPPSTDACIRSRGRSPAQGSGQTAGEARPAEDMDTWNSHNCGEAPSAASPKPRPLPALSAGSQRHSKGTQAPTNCRGCVSEPPPPPPPPRPPEPVEPAPDEGVYCGRAWLRAQACLFVVWVLLASALLVLHILRFRGETRTQMHLLVADSAMRALEVNASGLLSPALSCVRTVALASRSGLFLGVEDPVAAFRTVITPELSLAPAVRQVQVLGLQAGRLVRALPGRLHDLQAAASSRRSLVHDLPTSACYSPTDPMACFGLNTSGATLMSAPTESADLVWLGPTYLRTGAQGEERHPATWDLAHHLVAFVNMTEGVDGASVPHLFLDVAVELAGVAAAARRAAPLNGDVVVATPQGWVLATSQPAGEPRYVLGTDGRPARRYDGFWDLDVGWAPSVTPAMLASPQRRELWLGSGDLVVLRPLELGMRGKGQQAAAAMSLRIAVFVPRDTAVRPLLVYLQWAGVGVLASPSLAVVWYLCSLAWARFRLPRWARSLLDEVKKSMASPDEPGG</sequence>
<accession>A0A7S2NLB0</accession>
<feature type="compositionally biased region" description="Polar residues" evidence="1">
    <location>
        <begin position="62"/>
        <end position="75"/>
    </location>
</feature>
<gene>
    <name evidence="3" type="ORF">BRAN1462_LOCUS18082</name>
</gene>
<dbReference type="AlphaFoldDB" id="A0A7S2NLB0"/>
<dbReference type="EMBL" id="HBGW01028417">
    <property type="protein sequence ID" value="CAD9547732.1"/>
    <property type="molecule type" value="Transcribed_RNA"/>
</dbReference>
<feature type="transmembrane region" description="Helical" evidence="2">
    <location>
        <begin position="116"/>
        <end position="135"/>
    </location>
</feature>
<feature type="compositionally biased region" description="Pro residues" evidence="1">
    <location>
        <begin position="83"/>
        <end position="99"/>
    </location>
</feature>
<keyword evidence="2" id="KW-1133">Transmembrane helix</keyword>
<feature type="region of interest" description="Disordered" evidence="1">
    <location>
        <begin position="1"/>
        <end position="100"/>
    </location>
</feature>
<reference evidence="3" key="1">
    <citation type="submission" date="2021-01" db="EMBL/GenBank/DDBJ databases">
        <authorList>
            <person name="Corre E."/>
            <person name="Pelletier E."/>
            <person name="Niang G."/>
            <person name="Scheremetjew M."/>
            <person name="Finn R."/>
            <person name="Kale V."/>
            <person name="Holt S."/>
            <person name="Cochrane G."/>
            <person name="Meng A."/>
            <person name="Brown T."/>
            <person name="Cohen L."/>
        </authorList>
    </citation>
    <scope>NUCLEOTIDE SEQUENCE</scope>
    <source>
        <strain evidence="3">RCC3387</strain>
    </source>
</reference>